<evidence type="ECO:0000259" key="2">
    <source>
        <dbReference type="Pfam" id="PF12583"/>
    </source>
</evidence>
<reference evidence="3 4" key="1">
    <citation type="submission" date="2024-08" db="EMBL/GenBank/DDBJ databases">
        <title>Gnathostoma spinigerum genome.</title>
        <authorList>
            <person name="Gonzalez-Bertolin B."/>
            <person name="Monzon S."/>
            <person name="Zaballos A."/>
            <person name="Jimenez P."/>
            <person name="Dekumyoy P."/>
            <person name="Varona S."/>
            <person name="Cuesta I."/>
            <person name="Sumanam S."/>
            <person name="Adisakwattana P."/>
            <person name="Gasser R.B."/>
            <person name="Hernandez-Gonzalez A."/>
            <person name="Young N.D."/>
            <person name="Perteguer M.J."/>
        </authorList>
    </citation>
    <scope>NUCLEOTIDE SEQUENCE [LARGE SCALE GENOMIC DNA]</scope>
    <source>
        <strain evidence="3">AL3</strain>
        <tissue evidence="3">Liver</tissue>
    </source>
</reference>
<feature type="domain" description="Tripeptidyl peptidase II second Ig-like" evidence="1">
    <location>
        <begin position="2"/>
        <end position="157"/>
    </location>
</feature>
<keyword evidence="4" id="KW-1185">Reference proteome</keyword>
<dbReference type="Pfam" id="PF12583">
    <property type="entry name" value="TPPII_C"/>
    <property type="match status" value="1"/>
</dbReference>
<feature type="domain" description="Tripeptidyl peptidase II C-terminal" evidence="2">
    <location>
        <begin position="206"/>
        <end position="266"/>
    </location>
</feature>
<dbReference type="InterPro" id="IPR022229">
    <property type="entry name" value="TPPII_Ig-like-2"/>
</dbReference>
<dbReference type="EMBL" id="JBGFUD010006514">
    <property type="protein sequence ID" value="MFH4981037.1"/>
    <property type="molecule type" value="Genomic_DNA"/>
</dbReference>
<organism evidence="3 4">
    <name type="scientific">Gnathostoma spinigerum</name>
    <dbReference type="NCBI Taxonomy" id="75299"/>
    <lineage>
        <taxon>Eukaryota</taxon>
        <taxon>Metazoa</taxon>
        <taxon>Ecdysozoa</taxon>
        <taxon>Nematoda</taxon>
        <taxon>Chromadorea</taxon>
        <taxon>Rhabditida</taxon>
        <taxon>Spirurina</taxon>
        <taxon>Gnathostomatomorpha</taxon>
        <taxon>Gnathostomatoidea</taxon>
        <taxon>Gnathostomatidae</taxon>
        <taxon>Gnathostoma</taxon>
    </lineage>
</organism>
<dbReference type="AlphaFoldDB" id="A0ABD6EWT0"/>
<gene>
    <name evidence="3" type="ORF">AB6A40_007746</name>
</gene>
<dbReference type="InterPro" id="IPR022232">
    <property type="entry name" value="TPPII_C_art"/>
</dbReference>
<sequence>MGPRDLFVDGIQVFRLLLVYCISLQKAGETNFELPGLTNYLYDNPFDDVHLMIFTTTKQFIGSSSVFPKRYTLKLDKGEYIVRAQIRHDDDSLLERYRDAVLIVKMKLASAINMECFDLEGCIRGDGNKLSTKKLKRNEVIDVFLSQIPEDKIPKNACAGSYLSGASTLPKLDAARSVVQYPVKYFFNEWGKKQAKGFSAVNIVKKKDDKVINTVQEMNDAARDVQIQWLSKFKDDSEAQECFDQLRIKYSDYLPLLQAMLKRLINAKNVNKNFSSVMSLADAVVAAARPDEVLAYLGVQKESNEKAVDIKT</sequence>
<proteinExistence type="predicted"/>
<protein>
    <submittedName>
        <fullName evidence="3">Uncharacterized protein</fullName>
    </submittedName>
</protein>
<dbReference type="InterPro" id="IPR046939">
    <property type="entry name" value="TPPII_C_sf"/>
</dbReference>
<dbReference type="Pfam" id="PF12580">
    <property type="entry name" value="TPPII"/>
    <property type="match status" value="1"/>
</dbReference>
<dbReference type="Gene3D" id="1.25.40.710">
    <property type="match status" value="1"/>
</dbReference>
<name>A0ABD6EWT0_9BILA</name>
<accession>A0ABD6EWT0</accession>
<dbReference type="Proteomes" id="UP001608902">
    <property type="component" value="Unassembled WGS sequence"/>
</dbReference>
<evidence type="ECO:0000313" key="4">
    <source>
        <dbReference type="Proteomes" id="UP001608902"/>
    </source>
</evidence>
<evidence type="ECO:0000313" key="3">
    <source>
        <dbReference type="EMBL" id="MFH4981037.1"/>
    </source>
</evidence>
<comment type="caution">
    <text evidence="3">The sequence shown here is derived from an EMBL/GenBank/DDBJ whole genome shotgun (WGS) entry which is preliminary data.</text>
</comment>
<evidence type="ECO:0000259" key="1">
    <source>
        <dbReference type="Pfam" id="PF12580"/>
    </source>
</evidence>